<keyword evidence="8" id="KW-0479">Metal-binding</keyword>
<evidence type="ECO:0000256" key="1">
    <source>
        <dbReference type="ARBA" id="ARBA00010702"/>
    </source>
</evidence>
<gene>
    <name evidence="9" type="ORF">V1264_012069</name>
</gene>
<evidence type="ECO:0000256" key="7">
    <source>
        <dbReference type="ARBA" id="ARBA00049810"/>
    </source>
</evidence>
<sequence>MASLRERYEAAMVLAGTGDCLGYKNGSWEFCHSGEEIFKEVTSLGGLKKLKLKLPGWMVSDDTVMLLATGEALSDLSGQPDKDKLFTRIAEKYKECMKDMAGRAPGASCKAAAHQLKPLRKQGYRIPFNARGGGCGAAMRSSCIGLRYPRPSDLKDLVAVSVESGRMTHNHPTGYLGSLASALFTSLAIQGRPLKEWGRCLLETLPLALSYVTETGHCVDENRKAWAYFTKAWTDYLTLRNILDGDSDPVFPEAWGFSERDKFYKSVSYSGWGGSSGHDAPMIAYDALLGANWDWEELSQRYVT</sequence>
<comment type="cofactor">
    <cofactor evidence="8">
        <name>Mg(2+)</name>
        <dbReference type="ChEBI" id="CHEBI:18420"/>
    </cofactor>
    <text evidence="8">Binds 2 magnesium ions per subunit.</text>
</comment>
<dbReference type="InterPro" id="IPR005502">
    <property type="entry name" value="Ribosyl_crysJ1"/>
</dbReference>
<dbReference type="Pfam" id="PF03747">
    <property type="entry name" value="ADP_ribosyl_GH"/>
    <property type="match status" value="1"/>
</dbReference>
<evidence type="ECO:0000256" key="3">
    <source>
        <dbReference type="ARBA" id="ARBA00049582"/>
    </source>
</evidence>
<feature type="binding site" evidence="8">
    <location>
        <position position="61"/>
    </location>
    <ligand>
        <name>Mg(2+)</name>
        <dbReference type="ChEBI" id="CHEBI:18420"/>
        <label>1</label>
    </ligand>
</feature>
<dbReference type="Gene3D" id="1.10.4080.10">
    <property type="entry name" value="ADP-ribosylation/Crystallin J1"/>
    <property type="match status" value="1"/>
</dbReference>
<feature type="binding site" evidence="8">
    <location>
        <position position="60"/>
    </location>
    <ligand>
        <name>Mg(2+)</name>
        <dbReference type="ChEBI" id="CHEBI:18420"/>
        <label>1</label>
    </ligand>
</feature>
<dbReference type="AlphaFoldDB" id="A0AAN9BWC8"/>
<evidence type="ECO:0000256" key="6">
    <source>
        <dbReference type="ARBA" id="ARBA00049798"/>
    </source>
</evidence>
<reference evidence="9 10" key="1">
    <citation type="submission" date="2024-02" db="EMBL/GenBank/DDBJ databases">
        <title>Chromosome-scale genome assembly of the rough periwinkle Littorina saxatilis.</title>
        <authorList>
            <person name="De Jode A."/>
            <person name="Faria R."/>
            <person name="Formenti G."/>
            <person name="Sims Y."/>
            <person name="Smith T.P."/>
            <person name="Tracey A."/>
            <person name="Wood J.M.D."/>
            <person name="Zagrodzka Z.B."/>
            <person name="Johannesson K."/>
            <person name="Butlin R.K."/>
            <person name="Leder E.H."/>
        </authorList>
    </citation>
    <scope>NUCLEOTIDE SEQUENCE [LARGE SCALE GENOMIC DNA]</scope>
    <source>
        <strain evidence="9">Snail1</strain>
        <tissue evidence="9">Muscle</tissue>
    </source>
</reference>
<keyword evidence="2" id="KW-0378">Hydrolase</keyword>
<dbReference type="PANTHER" id="PTHR16222">
    <property type="entry name" value="ADP-RIBOSYLGLYCOHYDROLASE"/>
    <property type="match status" value="1"/>
</dbReference>
<organism evidence="9 10">
    <name type="scientific">Littorina saxatilis</name>
    <dbReference type="NCBI Taxonomy" id="31220"/>
    <lineage>
        <taxon>Eukaryota</taxon>
        <taxon>Metazoa</taxon>
        <taxon>Spiralia</taxon>
        <taxon>Lophotrochozoa</taxon>
        <taxon>Mollusca</taxon>
        <taxon>Gastropoda</taxon>
        <taxon>Caenogastropoda</taxon>
        <taxon>Littorinimorpha</taxon>
        <taxon>Littorinoidea</taxon>
        <taxon>Littorinidae</taxon>
        <taxon>Littorina</taxon>
    </lineage>
</organism>
<keyword evidence="8" id="KW-0460">Magnesium</keyword>
<dbReference type="PANTHER" id="PTHR16222:SF26">
    <property type="entry name" value="ADP-RIBOSYLHYDROLASE ARH1"/>
    <property type="match status" value="1"/>
</dbReference>
<comment type="function">
    <text evidence="3">Specifically acts as an arginine mono-ADP-ribosylhydrolase by mediating the removal of mono-ADP-ribose attached to arginine residues on proteins.</text>
</comment>
<accession>A0AAN9BWC8</accession>
<feature type="binding site" evidence="8">
    <location>
        <position position="62"/>
    </location>
    <ligand>
        <name>Mg(2+)</name>
        <dbReference type="ChEBI" id="CHEBI:18420"/>
        <label>1</label>
    </ligand>
</feature>
<evidence type="ECO:0000256" key="4">
    <source>
        <dbReference type="ARBA" id="ARBA00049725"/>
    </source>
</evidence>
<comment type="similarity">
    <text evidence="1">Belongs to the ADP-ribosylglycohydrolase family.</text>
</comment>
<dbReference type="EC" id="3.2.2.19" evidence="4"/>
<dbReference type="Proteomes" id="UP001374579">
    <property type="component" value="Unassembled WGS sequence"/>
</dbReference>
<keyword evidence="10" id="KW-1185">Reference proteome</keyword>
<dbReference type="GO" id="GO:0046872">
    <property type="term" value="F:metal ion binding"/>
    <property type="evidence" value="ECO:0007669"/>
    <property type="project" value="UniProtKB-KW"/>
</dbReference>
<name>A0AAN9BWC8_9CAEN</name>
<evidence type="ECO:0000256" key="5">
    <source>
        <dbReference type="ARBA" id="ARBA00049773"/>
    </source>
</evidence>
<evidence type="ECO:0000313" key="10">
    <source>
        <dbReference type="Proteomes" id="UP001374579"/>
    </source>
</evidence>
<dbReference type="SUPFAM" id="SSF101478">
    <property type="entry name" value="ADP-ribosylglycohydrolase"/>
    <property type="match status" value="1"/>
</dbReference>
<protein>
    <recommendedName>
        <fullName evidence="5">ADP-ribosylhydrolase ARH1</fullName>
        <ecNumber evidence="4">3.2.2.19</ecNumber>
    </recommendedName>
    <alternativeName>
        <fullName evidence="6">ADP-ribose-L-arginine cleaving enzyme</fullName>
    </alternativeName>
    <alternativeName>
        <fullName evidence="7">[Protein ADP-ribosylarginine] hydrolase</fullName>
    </alternativeName>
</protein>
<evidence type="ECO:0000256" key="2">
    <source>
        <dbReference type="ARBA" id="ARBA00022801"/>
    </source>
</evidence>
<evidence type="ECO:0000313" key="9">
    <source>
        <dbReference type="EMBL" id="KAK7112641.1"/>
    </source>
</evidence>
<comment type="caution">
    <text evidence="9">The sequence shown here is derived from an EMBL/GenBank/DDBJ whole genome shotgun (WGS) entry which is preliminary data.</text>
</comment>
<dbReference type="EMBL" id="JBAMIC010000002">
    <property type="protein sequence ID" value="KAK7112641.1"/>
    <property type="molecule type" value="Genomic_DNA"/>
</dbReference>
<dbReference type="InterPro" id="IPR036705">
    <property type="entry name" value="Ribosyl_crysJ1_sf"/>
</dbReference>
<dbReference type="InterPro" id="IPR050792">
    <property type="entry name" value="ADP-ribosylglycohydrolase"/>
</dbReference>
<evidence type="ECO:0000256" key="8">
    <source>
        <dbReference type="PIRSR" id="PIRSR605502-1"/>
    </source>
</evidence>
<dbReference type="GO" id="GO:0003875">
    <property type="term" value="F:ADP-ribosylarginine hydrolase activity"/>
    <property type="evidence" value="ECO:0007669"/>
    <property type="project" value="UniProtKB-EC"/>
</dbReference>
<proteinExistence type="inferred from homology"/>